<sequence length="321" mass="35353">MKKAVISCCLFLLALALFTNHKQTPTDSNQTINAVLGDISLIEKYGVIPEYLSEKERIQTHLTYVEKILRKRETAHLPEELKRRRASLLDQLHAYIGAGLFPKNYDHPGERRPCFIDKDGNICAVGFLIEQTAGRQLAEKINAAHQYDRIFDMKTPELLAWVESSGLTLEECAMIQPAYGAPPSYNYNYISNGYGLPSAVLGGANLSLNAVNLIQIAQGSDNKIVPVLGLAAGAGSVILGAANFEKDYYSGMGRYPETNEAKKALSMLNIGLGTSTIILSVWNLLADKTVPVSEKKVSWNVYSFPTETQEMGVGFSLKKQF</sequence>
<feature type="chain" id="PRO_5047264636" evidence="2">
    <location>
        <begin position="23"/>
        <end position="321"/>
    </location>
</feature>
<keyword evidence="1" id="KW-0812">Transmembrane</keyword>
<comment type="caution">
    <text evidence="3">The sequence shown here is derived from an EMBL/GenBank/DDBJ whole genome shotgun (WGS) entry which is preliminary data.</text>
</comment>
<feature type="transmembrane region" description="Helical" evidence="1">
    <location>
        <begin position="265"/>
        <end position="285"/>
    </location>
</feature>
<evidence type="ECO:0000256" key="2">
    <source>
        <dbReference type="SAM" id="SignalP"/>
    </source>
</evidence>
<feature type="signal peptide" evidence="2">
    <location>
        <begin position="1"/>
        <end position="22"/>
    </location>
</feature>
<feature type="transmembrane region" description="Helical" evidence="1">
    <location>
        <begin position="224"/>
        <end position="244"/>
    </location>
</feature>
<dbReference type="EMBL" id="JBHSKT010000003">
    <property type="protein sequence ID" value="MFC5270297.1"/>
    <property type="molecule type" value="Genomic_DNA"/>
</dbReference>
<gene>
    <name evidence="3" type="ORF">ACFPIB_06745</name>
</gene>
<proteinExistence type="predicted"/>
<dbReference type="Proteomes" id="UP001596161">
    <property type="component" value="Unassembled WGS sequence"/>
</dbReference>
<accession>A0ABW0E7E0</accession>
<protein>
    <submittedName>
        <fullName evidence="3">Uncharacterized protein</fullName>
    </submittedName>
</protein>
<evidence type="ECO:0000313" key="3">
    <source>
        <dbReference type="EMBL" id="MFC5270297.1"/>
    </source>
</evidence>
<keyword evidence="4" id="KW-1185">Reference proteome</keyword>
<dbReference type="RefSeq" id="WP_378016668.1">
    <property type="nucleotide sequence ID" value="NZ_JBHSKT010000003.1"/>
</dbReference>
<name>A0ABW0E7E0_9BACT</name>
<organism evidence="3 4">
    <name type="scientific">Adhaeribacter terreus</name>
    <dbReference type="NCBI Taxonomy" id="529703"/>
    <lineage>
        <taxon>Bacteria</taxon>
        <taxon>Pseudomonadati</taxon>
        <taxon>Bacteroidota</taxon>
        <taxon>Cytophagia</taxon>
        <taxon>Cytophagales</taxon>
        <taxon>Hymenobacteraceae</taxon>
        <taxon>Adhaeribacter</taxon>
    </lineage>
</organism>
<evidence type="ECO:0000313" key="4">
    <source>
        <dbReference type="Proteomes" id="UP001596161"/>
    </source>
</evidence>
<reference evidence="4" key="1">
    <citation type="journal article" date="2019" name="Int. J. Syst. Evol. Microbiol.">
        <title>The Global Catalogue of Microorganisms (GCM) 10K type strain sequencing project: providing services to taxonomists for standard genome sequencing and annotation.</title>
        <authorList>
            <consortium name="The Broad Institute Genomics Platform"/>
            <consortium name="The Broad Institute Genome Sequencing Center for Infectious Disease"/>
            <person name="Wu L."/>
            <person name="Ma J."/>
        </authorList>
    </citation>
    <scope>NUCLEOTIDE SEQUENCE [LARGE SCALE GENOMIC DNA]</scope>
    <source>
        <strain evidence="4">KACC 12602</strain>
    </source>
</reference>
<keyword evidence="2" id="KW-0732">Signal</keyword>
<keyword evidence="1" id="KW-1133">Transmembrane helix</keyword>
<keyword evidence="1" id="KW-0472">Membrane</keyword>
<evidence type="ECO:0000256" key="1">
    <source>
        <dbReference type="SAM" id="Phobius"/>
    </source>
</evidence>